<comment type="caution">
    <text evidence="1">The sequence shown here is derived from an EMBL/GenBank/DDBJ whole genome shotgun (WGS) entry which is preliminary data.</text>
</comment>
<dbReference type="AlphaFoldDB" id="A0A4T3EZM7"/>
<evidence type="ECO:0000313" key="2">
    <source>
        <dbReference type="Proteomes" id="UP000309389"/>
    </source>
</evidence>
<dbReference type="InterPro" id="IPR021508">
    <property type="entry name" value="Gp17-like"/>
</dbReference>
<evidence type="ECO:0000313" key="1">
    <source>
        <dbReference type="EMBL" id="TIX49382.1"/>
    </source>
</evidence>
<sequence>MFETRLRSALVEWLRDDPALAGQLNAVTEEAPVRTSAPWLGIVASASSDWSAKDRKGREVRVAIELHVRGDAPDTAADLTSAIEARVETLPPAQSGFTVITTQFLRARAEQRPANLRAILIEYRFRLLEA</sequence>
<dbReference type="Pfam" id="PF11367">
    <property type="entry name" value="Tail_completion_gp17"/>
    <property type="match status" value="1"/>
</dbReference>
<reference evidence="1 2" key="1">
    <citation type="submission" date="2019-04" db="EMBL/GenBank/DDBJ databases">
        <title>Altererythrobacter aquimixticola sp. nov., isolated from sediment of junction between the ocean and a freshwater spring.</title>
        <authorList>
            <person name="Yoon J.-H."/>
        </authorList>
    </citation>
    <scope>NUCLEOTIDE SEQUENCE [LARGE SCALE GENOMIC DNA]</scope>
    <source>
        <strain evidence="1 2">SSKS-13</strain>
    </source>
</reference>
<dbReference type="Gene3D" id="3.30.2000.30">
    <property type="match status" value="1"/>
</dbReference>
<gene>
    <name evidence="1" type="ORF">E5222_11020</name>
</gene>
<dbReference type="InterPro" id="IPR053745">
    <property type="entry name" value="Viral_Tail_Comp_sf"/>
</dbReference>
<organism evidence="1 2">
    <name type="scientific">Alteraurantiacibacter aquimixticola</name>
    <dbReference type="NCBI Taxonomy" id="2489173"/>
    <lineage>
        <taxon>Bacteria</taxon>
        <taxon>Pseudomonadati</taxon>
        <taxon>Pseudomonadota</taxon>
        <taxon>Alphaproteobacteria</taxon>
        <taxon>Sphingomonadales</taxon>
        <taxon>Erythrobacteraceae</taxon>
        <taxon>Alteraurantiacibacter</taxon>
    </lineage>
</organism>
<dbReference type="RefSeq" id="WP_136693859.1">
    <property type="nucleotide sequence ID" value="NZ_SSHH01000003.1"/>
</dbReference>
<keyword evidence="2" id="KW-1185">Reference proteome</keyword>
<name>A0A4T3EZM7_9SPHN</name>
<protein>
    <submittedName>
        <fullName evidence="1">DUF3168 domain-containing protein</fullName>
    </submittedName>
</protein>
<dbReference type="Proteomes" id="UP000309389">
    <property type="component" value="Unassembled WGS sequence"/>
</dbReference>
<dbReference type="EMBL" id="SSHH01000003">
    <property type="protein sequence ID" value="TIX49382.1"/>
    <property type="molecule type" value="Genomic_DNA"/>
</dbReference>
<accession>A0A4T3EZM7</accession>
<proteinExistence type="predicted"/>
<dbReference type="OrthoDB" id="7450850at2"/>